<evidence type="ECO:0000256" key="1">
    <source>
        <dbReference type="SAM" id="SignalP"/>
    </source>
</evidence>
<proteinExistence type="predicted"/>
<keyword evidence="3" id="KW-1185">Reference proteome</keyword>
<reference evidence="2 3" key="1">
    <citation type="submission" date="2024-06" db="EMBL/GenBank/DDBJ databases">
        <title>The Natural Products Discovery Center: Release of the First 8490 Sequenced Strains for Exploring Actinobacteria Biosynthetic Diversity.</title>
        <authorList>
            <person name="Kalkreuter E."/>
            <person name="Kautsar S.A."/>
            <person name="Yang D."/>
            <person name="Bader C.D."/>
            <person name="Teijaro C.N."/>
            <person name="Fluegel L."/>
            <person name="Davis C.M."/>
            <person name="Simpson J.R."/>
            <person name="Lauterbach L."/>
            <person name="Steele A.D."/>
            <person name="Gui C."/>
            <person name="Meng S."/>
            <person name="Li G."/>
            <person name="Viehrig K."/>
            <person name="Ye F."/>
            <person name="Su P."/>
            <person name="Kiefer A.F."/>
            <person name="Nichols A."/>
            <person name="Cepeda A.J."/>
            <person name="Yan W."/>
            <person name="Fan B."/>
            <person name="Jiang Y."/>
            <person name="Adhikari A."/>
            <person name="Zheng C.-J."/>
            <person name="Schuster L."/>
            <person name="Cowan T.M."/>
            <person name="Smanski M.J."/>
            <person name="Chevrette M.G."/>
            <person name="De Carvalho L.P.S."/>
            <person name="Shen B."/>
        </authorList>
    </citation>
    <scope>NUCLEOTIDE SEQUENCE [LARGE SCALE GENOMIC DNA]</scope>
    <source>
        <strain evidence="2 3">NPDC046851</strain>
    </source>
</reference>
<sequence>MRTTVAVLGAAGALTAAQLGLAGTAAAAGADAQAGGCPIKISTPKRFYVDHNGWVTNGGLYFGLKNTSKTKSFTSVSLTISKPKNLTFGYATPTKGSKITKRTTKTVTVSTKKLAALGKSGFRVKTRMGNVNRDYEVKLAVRGKGWDCAVDQGWWGTIDHNN</sequence>
<organism evidence="2 3">
    <name type="scientific">Streptomyces neyagawaensis</name>
    <dbReference type="NCBI Taxonomy" id="42238"/>
    <lineage>
        <taxon>Bacteria</taxon>
        <taxon>Bacillati</taxon>
        <taxon>Actinomycetota</taxon>
        <taxon>Actinomycetes</taxon>
        <taxon>Kitasatosporales</taxon>
        <taxon>Streptomycetaceae</taxon>
        <taxon>Streptomyces</taxon>
    </lineage>
</organism>
<name>A0ABV3AUA1_9ACTN</name>
<dbReference type="EMBL" id="JBEYXT010000019">
    <property type="protein sequence ID" value="MEU6800744.1"/>
    <property type="molecule type" value="Genomic_DNA"/>
</dbReference>
<feature type="chain" id="PRO_5045256979" description="Lipoprotein" evidence="1">
    <location>
        <begin position="28"/>
        <end position="162"/>
    </location>
</feature>
<dbReference type="Proteomes" id="UP001551189">
    <property type="component" value="Unassembled WGS sequence"/>
</dbReference>
<gene>
    <name evidence="2" type="ORF">ABZ931_06955</name>
</gene>
<keyword evidence="1" id="KW-0732">Signal</keyword>
<dbReference type="RefSeq" id="WP_359691846.1">
    <property type="nucleotide sequence ID" value="NZ_JBEYXT010000019.1"/>
</dbReference>
<comment type="caution">
    <text evidence="2">The sequence shown here is derived from an EMBL/GenBank/DDBJ whole genome shotgun (WGS) entry which is preliminary data.</text>
</comment>
<accession>A0ABV3AUA1</accession>
<evidence type="ECO:0000313" key="2">
    <source>
        <dbReference type="EMBL" id="MEU6800744.1"/>
    </source>
</evidence>
<feature type="signal peptide" evidence="1">
    <location>
        <begin position="1"/>
        <end position="27"/>
    </location>
</feature>
<evidence type="ECO:0008006" key="4">
    <source>
        <dbReference type="Google" id="ProtNLM"/>
    </source>
</evidence>
<evidence type="ECO:0000313" key="3">
    <source>
        <dbReference type="Proteomes" id="UP001551189"/>
    </source>
</evidence>
<protein>
    <recommendedName>
        <fullName evidence="4">Lipoprotein</fullName>
    </recommendedName>
</protein>